<dbReference type="InterPro" id="IPR005618">
    <property type="entry name" value="OMPW"/>
</dbReference>
<dbReference type="InterPro" id="IPR011250">
    <property type="entry name" value="OMP/PagP_B-barrel"/>
</dbReference>
<dbReference type="PANTHER" id="PTHR36920:SF1">
    <property type="entry name" value="OUTER MEMBRANE PROTEIN W"/>
    <property type="match status" value="1"/>
</dbReference>
<gene>
    <name evidence="2" type="ORF">C798_04195</name>
</gene>
<evidence type="ECO:0000313" key="2">
    <source>
        <dbReference type="EMBL" id="QJP99451.1"/>
    </source>
</evidence>
<reference evidence="2 3" key="1">
    <citation type="journal article" date="2012" name="J. Bacteriol.">
        <title>Genome sequence of the pathogenic Herbaspirillum seropedicae strain Os34, isolated from rice roots.</title>
        <authorList>
            <person name="Ye W."/>
            <person name="Ye S."/>
            <person name="Liu J."/>
            <person name="Chang S."/>
            <person name="Chen M."/>
            <person name="Zhu B."/>
            <person name="Guo L."/>
            <person name="An Q."/>
        </authorList>
    </citation>
    <scope>NUCLEOTIDE SEQUENCE [LARGE SCALE GENOMIC DNA]</scope>
    <source>
        <strain evidence="2 3">Os34</strain>
    </source>
</reference>
<protein>
    <submittedName>
        <fullName evidence="2">OmpW family protein</fullName>
    </submittedName>
</protein>
<dbReference type="GO" id="GO:0009279">
    <property type="term" value="C:cell outer membrane"/>
    <property type="evidence" value="ECO:0007669"/>
    <property type="project" value="UniProtKB-SubCell"/>
</dbReference>
<dbReference type="PANTHER" id="PTHR36920">
    <property type="match status" value="1"/>
</dbReference>
<proteinExistence type="predicted"/>
<dbReference type="Pfam" id="PF03922">
    <property type="entry name" value="OmpW"/>
    <property type="match status" value="1"/>
</dbReference>
<name>A0A6M3ZPP6_9BURK</name>
<dbReference type="EMBL" id="CP008956">
    <property type="protein sequence ID" value="QJP99451.1"/>
    <property type="molecule type" value="Genomic_DNA"/>
</dbReference>
<dbReference type="GO" id="GO:0055085">
    <property type="term" value="P:transmembrane transport"/>
    <property type="evidence" value="ECO:0007669"/>
    <property type="project" value="TreeGrafter"/>
</dbReference>
<organism evidence="2 3">
    <name type="scientific">Herbaspirillum rubrisubalbicans Os34</name>
    <dbReference type="NCBI Taxonomy" id="1235827"/>
    <lineage>
        <taxon>Bacteria</taxon>
        <taxon>Pseudomonadati</taxon>
        <taxon>Pseudomonadota</taxon>
        <taxon>Betaproteobacteria</taxon>
        <taxon>Burkholderiales</taxon>
        <taxon>Oxalobacteraceae</taxon>
        <taxon>Herbaspirillum</taxon>
    </lineage>
</organism>
<dbReference type="Proteomes" id="UP000501648">
    <property type="component" value="Chromosome"/>
</dbReference>
<dbReference type="AlphaFoldDB" id="A0A6M3ZPP6"/>
<accession>A0A6M3ZPP6</accession>
<dbReference type="Gene3D" id="2.40.160.20">
    <property type="match status" value="1"/>
</dbReference>
<sequence length="211" mass="22062">MMPMLVVLALQTGNASAQQSPWSVYGGLAHIAFSPTAHVRVNGVEVPGGNANASSNDSLAFGVVYRFDEHWSAELALGLPPTTTLTGSGTLSSAGTLGKVKYGPAVLSLRHTFFAGAPVQPYIGAGLNYTHVFNSQDGFVQGLKTRSAFGPVLQLGVNVPFNQHWSLVLDVKKIWASTTATGTLPAFGGSAASADVRLDPLVSTLALSYRF</sequence>
<dbReference type="SUPFAM" id="SSF56925">
    <property type="entry name" value="OMPA-like"/>
    <property type="match status" value="1"/>
</dbReference>
<comment type="subcellular location">
    <subcellularLocation>
        <location evidence="1">Cell outer membrane</location>
    </subcellularLocation>
</comment>
<evidence type="ECO:0000256" key="1">
    <source>
        <dbReference type="ARBA" id="ARBA00004442"/>
    </source>
</evidence>
<evidence type="ECO:0000313" key="3">
    <source>
        <dbReference type="Proteomes" id="UP000501648"/>
    </source>
</evidence>